<accession>A0A5P9Q7V9</accession>
<dbReference type="EMBL" id="CP045529">
    <property type="protein sequence ID" value="QFU97523.1"/>
    <property type="molecule type" value="Genomic_DNA"/>
</dbReference>
<protein>
    <submittedName>
        <fullName evidence="2">Binding protein</fullName>
    </submittedName>
</protein>
<dbReference type="KEGG" id="lxl:KDY119_01022"/>
<feature type="signal peptide" evidence="1">
    <location>
        <begin position="1"/>
        <end position="20"/>
    </location>
</feature>
<keyword evidence="3" id="KW-1185">Reference proteome</keyword>
<dbReference type="Pfam" id="PF01547">
    <property type="entry name" value="SBP_bac_1"/>
    <property type="match status" value="1"/>
</dbReference>
<proteinExistence type="predicted"/>
<dbReference type="OrthoDB" id="8317736at2"/>
<dbReference type="InterPro" id="IPR050490">
    <property type="entry name" value="Bact_solute-bd_prot1"/>
</dbReference>
<evidence type="ECO:0000313" key="2">
    <source>
        <dbReference type="EMBL" id="QFU97523.1"/>
    </source>
</evidence>
<sequence>MTRKFRGAALIALGASAALAMTACSGGDSGSGDGDSTKSGPVTLTMWTNASTGPGTAYFAQFAKDVHAKYPDITLKIQNIQNENYDGKLQTAINSGSAPDIFYQRGGGKMGDMVDAGQVMDLSDLITDDTKQAIGDGVLKSEQIDGKTYAMPYTVTPGGMWYSEDIFKKAGISSTPTTIDELNQDVTKLKSLGNVAPVALGGKDAWPAAHWYYWFALRECSEDTLNSTAKDLKFDDPCWTKAGDDLKSFADTKPFNNGFLTTSAQQGAGSSAGLLANHKAAQELMGAWEPGVVASLTSNQKPLPDLGFYAFPAVNGGQGDPKAIMGGVDGFSCSAKAPKQACADVLNFLVTKDTQEQFYKAFDAPPVNKDAQSVVTEPYLKSAIAAYNEAPYVSLWLDTLYGANVGNALNTAVVNLLAGKGSVADIISTVNSAAAKG</sequence>
<dbReference type="SUPFAM" id="SSF53850">
    <property type="entry name" value="Periplasmic binding protein-like II"/>
    <property type="match status" value="1"/>
</dbReference>
<dbReference type="InterPro" id="IPR006059">
    <property type="entry name" value="SBP"/>
</dbReference>
<keyword evidence="1" id="KW-0732">Signal</keyword>
<dbReference type="AlphaFoldDB" id="A0A5P9Q7V9"/>
<gene>
    <name evidence="2" type="ORF">KDY119_01022</name>
</gene>
<evidence type="ECO:0000256" key="1">
    <source>
        <dbReference type="SAM" id="SignalP"/>
    </source>
</evidence>
<feature type="chain" id="PRO_5038905544" evidence="1">
    <location>
        <begin position="21"/>
        <end position="437"/>
    </location>
</feature>
<dbReference type="RefSeq" id="WP_036952170.1">
    <property type="nucleotide sequence ID" value="NZ_BAABIH010000001.1"/>
</dbReference>
<dbReference type="PANTHER" id="PTHR43649">
    <property type="entry name" value="ARABINOSE-BINDING PROTEIN-RELATED"/>
    <property type="match status" value="1"/>
</dbReference>
<dbReference type="Proteomes" id="UP000326702">
    <property type="component" value="Chromosome"/>
</dbReference>
<evidence type="ECO:0000313" key="3">
    <source>
        <dbReference type="Proteomes" id="UP000326702"/>
    </source>
</evidence>
<reference evidence="2 3" key="1">
    <citation type="submission" date="2019-10" db="EMBL/GenBank/DDBJ databases">
        <title>Genome sequence of Luteimicrobium xylanilyticum HY-24.</title>
        <authorList>
            <person name="Kim D.Y."/>
            <person name="Park H.-Y."/>
        </authorList>
    </citation>
    <scope>NUCLEOTIDE SEQUENCE [LARGE SCALE GENOMIC DNA]</scope>
    <source>
        <strain evidence="2 3">HY-24</strain>
    </source>
</reference>
<organism evidence="2 3">
    <name type="scientific">Luteimicrobium xylanilyticum</name>
    <dbReference type="NCBI Taxonomy" id="1133546"/>
    <lineage>
        <taxon>Bacteria</taxon>
        <taxon>Bacillati</taxon>
        <taxon>Actinomycetota</taxon>
        <taxon>Actinomycetes</taxon>
        <taxon>Micrococcales</taxon>
        <taxon>Luteimicrobium</taxon>
    </lineage>
</organism>
<dbReference type="PROSITE" id="PS51257">
    <property type="entry name" value="PROKAR_LIPOPROTEIN"/>
    <property type="match status" value="1"/>
</dbReference>
<name>A0A5P9Q7V9_9MICO</name>
<dbReference type="Gene3D" id="3.40.190.10">
    <property type="entry name" value="Periplasmic binding protein-like II"/>
    <property type="match status" value="2"/>
</dbReference>